<evidence type="ECO:0000256" key="1">
    <source>
        <dbReference type="ARBA" id="ARBA00022679"/>
    </source>
</evidence>
<dbReference type="InterPro" id="IPR010941">
    <property type="entry name" value="PhaC_N"/>
</dbReference>
<dbReference type="Pfam" id="PF00561">
    <property type="entry name" value="Abhydrolase_1"/>
    <property type="match status" value="1"/>
</dbReference>
<evidence type="ECO:0000259" key="5">
    <source>
        <dbReference type="Pfam" id="PF07167"/>
    </source>
</evidence>
<dbReference type="PATRIC" id="fig|1136941.3.peg.3904"/>
<dbReference type="SUPFAM" id="SSF53474">
    <property type="entry name" value="alpha/beta-Hydrolases"/>
    <property type="match status" value="1"/>
</dbReference>
<feature type="region of interest" description="Disordered" evidence="3">
    <location>
        <begin position="536"/>
        <end position="558"/>
    </location>
</feature>
<dbReference type="OrthoDB" id="7208816at2"/>
<dbReference type="InterPro" id="IPR000073">
    <property type="entry name" value="AB_hydrolase_1"/>
</dbReference>
<keyword evidence="7" id="KW-1185">Reference proteome</keyword>
<dbReference type="Proteomes" id="UP000063789">
    <property type="component" value="Chromosome"/>
</dbReference>
<keyword evidence="2" id="KW-0012">Acyltransferase</keyword>
<protein>
    <submittedName>
        <fullName evidence="6">Poly-beta-hydroxybutyrate polymerase</fullName>
    </submittedName>
</protein>
<dbReference type="GO" id="GO:0016746">
    <property type="term" value="F:acyltransferase activity"/>
    <property type="evidence" value="ECO:0007669"/>
    <property type="project" value="UniProtKB-KW"/>
</dbReference>
<dbReference type="InterPro" id="IPR051321">
    <property type="entry name" value="PHA/PHB_synthase"/>
</dbReference>
<dbReference type="InterPro" id="IPR029058">
    <property type="entry name" value="AB_hydrolase_fold"/>
</dbReference>
<evidence type="ECO:0000256" key="2">
    <source>
        <dbReference type="ARBA" id="ARBA00023315"/>
    </source>
</evidence>
<dbReference type="EMBL" id="CP011853">
    <property type="protein sequence ID" value="ALG86214.1"/>
    <property type="molecule type" value="Genomic_DNA"/>
</dbReference>
<dbReference type="GO" id="GO:0042619">
    <property type="term" value="P:poly-hydroxybutyrate biosynthetic process"/>
    <property type="evidence" value="ECO:0007669"/>
    <property type="project" value="InterPro"/>
</dbReference>
<evidence type="ECO:0000313" key="6">
    <source>
        <dbReference type="EMBL" id="ALG86214.1"/>
    </source>
</evidence>
<evidence type="ECO:0000259" key="4">
    <source>
        <dbReference type="Pfam" id="PF00561"/>
    </source>
</evidence>
<accession>A0A0N9NGH1</accession>
<dbReference type="AlphaFoldDB" id="A0A0N9NGH1"/>
<keyword evidence="1" id="KW-0808">Transferase</keyword>
<dbReference type="Pfam" id="PF07167">
    <property type="entry name" value="PhaC_N"/>
    <property type="match status" value="1"/>
</dbReference>
<dbReference type="PANTHER" id="PTHR36837">
    <property type="entry name" value="POLY(3-HYDROXYALKANOATE) POLYMERASE SUBUNIT PHAC"/>
    <property type="match status" value="1"/>
</dbReference>
<name>A0A0N9NGH1_9ACTN</name>
<dbReference type="Gene3D" id="3.40.50.1820">
    <property type="entry name" value="alpha/beta hydrolase"/>
    <property type="match status" value="1"/>
</dbReference>
<reference evidence="6 7" key="2">
    <citation type="journal article" date="2017" name="Int. J. Syst. Evol. Microbiol.">
        <title>Gordonia phthalatica sp. nov., a di-n-butyl phthalate-degrading bacterium isolated from activated sludge.</title>
        <authorList>
            <person name="Jin D."/>
            <person name="Kong X."/>
            <person name="Jia M."/>
            <person name="Yu X."/>
            <person name="Wang X."/>
            <person name="Zhuang X."/>
            <person name="Deng Y."/>
            <person name="Bai Z."/>
        </authorList>
    </citation>
    <scope>NUCLEOTIDE SEQUENCE [LARGE SCALE GENOMIC DNA]</scope>
    <source>
        <strain evidence="6 7">QH-11</strain>
    </source>
</reference>
<sequence length="558" mass="60713">MSNALTTRIAAEIDPVGYLGSTVKTASKLAANPRGIAHATTRFTNRMATIPVDSTRVAFGLGDVEIDPEHAKDRRFSDSAWRENPGYFAIWQTYCAARSFALDLVNASEAEPLDLVKARTFVELCADVLSPSNSALTNPTVLAKAISTGGKSLARGARYALSDAIHRKGRPLRVDTDAFTLGKNMAATEGQVVYRNDLIELIQYAPQTDEVHATPLLASPPWINKFYIMDLAPDRSLIEWAVQHGRTVFAISYRNPDSTMRSLAFDDYLELGIRSAIDVIQEITDAPKVDVVAVCLGGAMTAIAAGTGDDRIGDLTLINTILDYSETGDLGGLTDDATLRRLESLMAKKGYLDGEDMAMTFDSLRANDLIFSYWISRWMLGEAPPAFDLLVWNEDATRMPAAMHSQYLRKLYNENQLAKGELEMCGVAVDLKNFQGDVYIVGAERDHIVPWTTSYAGARMFGKSARYVLSNGGHIAGIVSPPSKKTWTEAIGAPDAPAPDLPADATTWRKSATVTATSWWDDWVLWFGARSGEMQAPPAMGSDTHAPITPAPGTYVGS</sequence>
<evidence type="ECO:0000313" key="7">
    <source>
        <dbReference type="Proteomes" id="UP000063789"/>
    </source>
</evidence>
<dbReference type="PANTHER" id="PTHR36837:SF5">
    <property type="entry name" value="POLY-3-HYDROXYBUTYRATE SYNTHASE"/>
    <property type="match status" value="1"/>
</dbReference>
<gene>
    <name evidence="6" type="ORF">ACH46_19080</name>
</gene>
<reference evidence="7" key="1">
    <citation type="submission" date="2015-06" db="EMBL/GenBank/DDBJ databases">
        <title>Complete genome sequence and metabolic analysis of phthalate degradation pathway in Gordonia sp. QH-11.</title>
        <authorList>
            <person name="Jin D."/>
            <person name="Kong X."/>
            <person name="Bai Z."/>
        </authorList>
    </citation>
    <scope>NUCLEOTIDE SEQUENCE [LARGE SCALE GENOMIC DNA]</scope>
    <source>
        <strain evidence="7">QH-11</strain>
    </source>
</reference>
<feature type="domain" description="Poly-beta-hydroxybutyrate polymerase N-terminal" evidence="5">
    <location>
        <begin position="72"/>
        <end position="241"/>
    </location>
</feature>
<feature type="domain" description="AB hydrolase-1" evidence="4">
    <location>
        <begin position="242"/>
        <end position="479"/>
    </location>
</feature>
<organism evidence="6 7">
    <name type="scientific">Gordonia phthalatica</name>
    <dbReference type="NCBI Taxonomy" id="1136941"/>
    <lineage>
        <taxon>Bacteria</taxon>
        <taxon>Bacillati</taxon>
        <taxon>Actinomycetota</taxon>
        <taxon>Actinomycetes</taxon>
        <taxon>Mycobacteriales</taxon>
        <taxon>Gordoniaceae</taxon>
        <taxon>Gordonia</taxon>
    </lineage>
</organism>
<evidence type="ECO:0000256" key="3">
    <source>
        <dbReference type="SAM" id="MobiDB-lite"/>
    </source>
</evidence>
<proteinExistence type="predicted"/>
<dbReference type="KEGG" id="goq:ACH46_19080"/>
<dbReference type="STRING" id="1136941.ACH46_19080"/>